<feature type="transmembrane region" description="Helical" evidence="2">
    <location>
        <begin position="12"/>
        <end position="32"/>
    </location>
</feature>
<feature type="compositionally biased region" description="Low complexity" evidence="1">
    <location>
        <begin position="138"/>
        <end position="149"/>
    </location>
</feature>
<feature type="domain" description="PepSY" evidence="3">
    <location>
        <begin position="43"/>
        <end position="94"/>
    </location>
</feature>
<keyword evidence="5" id="KW-1185">Reference proteome</keyword>
<dbReference type="STRING" id="1852522.SAMN06295960_0427"/>
<gene>
    <name evidence="4" type="ORF">SAMN06295960_0427</name>
</gene>
<evidence type="ECO:0000256" key="1">
    <source>
        <dbReference type="SAM" id="MobiDB-lite"/>
    </source>
</evidence>
<reference evidence="4 5" key="1">
    <citation type="submission" date="2017-04" db="EMBL/GenBank/DDBJ databases">
        <authorList>
            <person name="Afonso C.L."/>
            <person name="Miller P.J."/>
            <person name="Scott M.A."/>
            <person name="Spackman E."/>
            <person name="Goraichik I."/>
            <person name="Dimitrov K.M."/>
            <person name="Suarez D.L."/>
            <person name="Swayne D.E."/>
        </authorList>
    </citation>
    <scope>NUCLEOTIDE SEQUENCE [LARGE SCALE GENOMIC DNA]</scope>
    <source>
        <strain evidence="4 5">11</strain>
    </source>
</reference>
<accession>A0A1X7IHB9</accession>
<sequence>MKLGDFMHNKRYRLWAAAALLLIMILGSMIYWSTKEDQQLLHQEEIKARIEQKYEGTITSIARSSQTSYPSYEVKLANAQGSYRLLVHAASGNIEQMTRTAGPEPTPPSDANNQSNEGSEPNPAPSTDHNTSSREEPPSSSGSKNKPNKQAQENETQQPSKALISEQKAKEIALAQVKGKITSIELEEDDDWLVYEIEMNTSDKQEAKLYINAYTGEIISIEWDED</sequence>
<dbReference type="Gene3D" id="3.10.450.40">
    <property type="match status" value="1"/>
</dbReference>
<protein>
    <submittedName>
        <fullName evidence="4">Peptidase propeptide and YPEB domain-containing protein</fullName>
    </submittedName>
</protein>
<evidence type="ECO:0000313" key="5">
    <source>
        <dbReference type="Proteomes" id="UP000193834"/>
    </source>
</evidence>
<name>A0A1X7IHB9_9BACL</name>
<feature type="compositionally biased region" description="Polar residues" evidence="1">
    <location>
        <begin position="150"/>
        <end position="160"/>
    </location>
</feature>
<dbReference type="Proteomes" id="UP000193834">
    <property type="component" value="Unassembled WGS sequence"/>
</dbReference>
<dbReference type="OrthoDB" id="2476750at2"/>
<dbReference type="AlphaFoldDB" id="A0A1X7IHB9"/>
<evidence type="ECO:0000259" key="3">
    <source>
        <dbReference type="Pfam" id="PF03413"/>
    </source>
</evidence>
<feature type="domain" description="PepSY" evidence="3">
    <location>
        <begin position="164"/>
        <end position="222"/>
    </location>
</feature>
<dbReference type="InterPro" id="IPR025711">
    <property type="entry name" value="PepSY"/>
</dbReference>
<organism evidence="4 5">
    <name type="scientific">Paenibacillus aquistagni</name>
    <dbReference type="NCBI Taxonomy" id="1852522"/>
    <lineage>
        <taxon>Bacteria</taxon>
        <taxon>Bacillati</taxon>
        <taxon>Bacillota</taxon>
        <taxon>Bacilli</taxon>
        <taxon>Bacillales</taxon>
        <taxon>Paenibacillaceae</taxon>
        <taxon>Paenibacillus</taxon>
    </lineage>
</organism>
<evidence type="ECO:0000313" key="4">
    <source>
        <dbReference type="EMBL" id="SMG13821.1"/>
    </source>
</evidence>
<feature type="compositionally biased region" description="Polar residues" evidence="1">
    <location>
        <begin position="109"/>
        <end position="130"/>
    </location>
</feature>
<keyword evidence="2" id="KW-0812">Transmembrane</keyword>
<dbReference type="Pfam" id="PF03413">
    <property type="entry name" value="PepSY"/>
    <property type="match status" value="2"/>
</dbReference>
<keyword evidence="2" id="KW-0472">Membrane</keyword>
<dbReference type="EMBL" id="FXAZ01000001">
    <property type="protein sequence ID" value="SMG13821.1"/>
    <property type="molecule type" value="Genomic_DNA"/>
</dbReference>
<proteinExistence type="predicted"/>
<keyword evidence="2" id="KW-1133">Transmembrane helix</keyword>
<feature type="region of interest" description="Disordered" evidence="1">
    <location>
        <begin position="97"/>
        <end position="164"/>
    </location>
</feature>
<evidence type="ECO:0000256" key="2">
    <source>
        <dbReference type="SAM" id="Phobius"/>
    </source>
</evidence>